<sequence>MHGLVFIAVCTISSGCFMALTLLATNPVVAAVFLYVVALMGLAFLLAW</sequence>
<dbReference type="EMBL" id="JBAFUR010000011">
    <property type="protein sequence ID" value="MFG1255483.1"/>
    <property type="molecule type" value="Genomic_DNA"/>
</dbReference>
<protein>
    <recommendedName>
        <fullName evidence="4">NADH dehydrogenase subunit 6</fullName>
    </recommendedName>
</protein>
<organism evidence="2 3">
    <name type="scientific">Xanthobacter aminoxidans</name>
    <dbReference type="NCBI Taxonomy" id="186280"/>
    <lineage>
        <taxon>Bacteria</taxon>
        <taxon>Pseudomonadati</taxon>
        <taxon>Pseudomonadota</taxon>
        <taxon>Alphaproteobacteria</taxon>
        <taxon>Hyphomicrobiales</taxon>
        <taxon>Xanthobacteraceae</taxon>
        <taxon>Xanthobacter</taxon>
    </lineage>
</organism>
<dbReference type="RefSeq" id="WP_394010367.1">
    <property type="nucleotide sequence ID" value="NZ_JBAFUR010000011.1"/>
</dbReference>
<keyword evidence="1" id="KW-0812">Transmembrane</keyword>
<evidence type="ECO:0008006" key="4">
    <source>
        <dbReference type="Google" id="ProtNLM"/>
    </source>
</evidence>
<feature type="transmembrane region" description="Helical" evidence="1">
    <location>
        <begin position="28"/>
        <end position="47"/>
    </location>
</feature>
<dbReference type="Proteomes" id="UP001604043">
    <property type="component" value="Unassembled WGS sequence"/>
</dbReference>
<keyword evidence="1" id="KW-0472">Membrane</keyword>
<name>A0ABW6ZNP7_9HYPH</name>
<accession>A0ABW6ZNP7</accession>
<keyword evidence="3" id="KW-1185">Reference proteome</keyword>
<comment type="caution">
    <text evidence="2">The sequence shown here is derived from an EMBL/GenBank/DDBJ whole genome shotgun (WGS) entry which is preliminary data.</text>
</comment>
<evidence type="ECO:0000313" key="3">
    <source>
        <dbReference type="Proteomes" id="UP001604043"/>
    </source>
</evidence>
<keyword evidence="1" id="KW-1133">Transmembrane helix</keyword>
<gene>
    <name evidence="2" type="ORF">V5F30_24945</name>
</gene>
<evidence type="ECO:0000256" key="1">
    <source>
        <dbReference type="SAM" id="Phobius"/>
    </source>
</evidence>
<proteinExistence type="predicted"/>
<evidence type="ECO:0000313" key="2">
    <source>
        <dbReference type="EMBL" id="MFG1255483.1"/>
    </source>
</evidence>
<reference evidence="2 3" key="1">
    <citation type="submission" date="2024-02" db="EMBL/GenBank/DDBJ databases">
        <title>Expansion and revision of Xanthobacter and proposal of Roseixanthobacter gen. nov.</title>
        <authorList>
            <person name="Soltysiak M.P.M."/>
            <person name="Jalihal A."/>
            <person name="Ory A."/>
            <person name="Chrisophersen C."/>
            <person name="Lee A.D."/>
            <person name="Boulton J."/>
            <person name="Springer M."/>
        </authorList>
    </citation>
    <scope>NUCLEOTIDE SEQUENCE [LARGE SCALE GENOMIC DNA]</scope>
    <source>
        <strain evidence="2 3">CB5</strain>
    </source>
</reference>